<dbReference type="FunFam" id="3.30.430.20:FF:000012">
    <property type="entry name" value="Cysteine-rich receptor-like protein kinase 25"/>
    <property type="match status" value="1"/>
</dbReference>
<dbReference type="Gene3D" id="3.30.430.20">
    <property type="entry name" value="Gnk2 domain, C-X8-C-X2-C motif"/>
    <property type="match status" value="2"/>
</dbReference>
<feature type="binding site" evidence="16">
    <location>
        <position position="381"/>
    </location>
    <ligand>
        <name>ATP</name>
        <dbReference type="ChEBI" id="CHEBI:30616"/>
    </ligand>
</feature>
<dbReference type="PANTHER" id="PTHR27002:SF1050">
    <property type="entry name" value="CYSTEINE-RICH RECEPTOR-LIKE PROTEIN KINASE 5"/>
    <property type="match status" value="1"/>
</dbReference>
<protein>
    <submittedName>
        <fullName evidence="22">Gnk2-homologous domain</fullName>
    </submittedName>
</protein>
<dbReference type="Gene3D" id="3.30.200.20">
    <property type="entry name" value="Phosphorylase Kinase, domain 1"/>
    <property type="match status" value="1"/>
</dbReference>
<dbReference type="GO" id="GO:0004674">
    <property type="term" value="F:protein serine/threonine kinase activity"/>
    <property type="evidence" value="ECO:0007669"/>
    <property type="project" value="UniProtKB-KW"/>
</dbReference>
<evidence type="ECO:0000256" key="18">
    <source>
        <dbReference type="SAM" id="Phobius"/>
    </source>
</evidence>
<feature type="signal peptide" evidence="19">
    <location>
        <begin position="1"/>
        <end position="28"/>
    </location>
</feature>
<evidence type="ECO:0000256" key="7">
    <source>
        <dbReference type="ARBA" id="ARBA00022741"/>
    </source>
</evidence>
<evidence type="ECO:0000256" key="9">
    <source>
        <dbReference type="ARBA" id="ARBA00022840"/>
    </source>
</evidence>
<dbReference type="PROSITE" id="PS50011">
    <property type="entry name" value="PROTEIN_KINASE_DOM"/>
    <property type="match status" value="1"/>
</dbReference>
<organism evidence="22 23">
    <name type="scientific">Dillenia turbinata</name>
    <dbReference type="NCBI Taxonomy" id="194707"/>
    <lineage>
        <taxon>Eukaryota</taxon>
        <taxon>Viridiplantae</taxon>
        <taxon>Streptophyta</taxon>
        <taxon>Embryophyta</taxon>
        <taxon>Tracheophyta</taxon>
        <taxon>Spermatophyta</taxon>
        <taxon>Magnoliopsida</taxon>
        <taxon>eudicotyledons</taxon>
        <taxon>Gunneridae</taxon>
        <taxon>Pentapetalae</taxon>
        <taxon>Dilleniales</taxon>
        <taxon>Dilleniaceae</taxon>
        <taxon>Dillenia</taxon>
    </lineage>
</organism>
<feature type="domain" description="Gnk2-homologous" evidence="21">
    <location>
        <begin position="142"/>
        <end position="246"/>
    </location>
</feature>
<keyword evidence="9 16" id="KW-0067">ATP-binding</keyword>
<dbReference type="PANTHER" id="PTHR27002">
    <property type="entry name" value="RECEPTOR-LIKE SERINE/THREONINE-PROTEIN KINASE SD1-8"/>
    <property type="match status" value="1"/>
</dbReference>
<evidence type="ECO:0000256" key="16">
    <source>
        <dbReference type="PROSITE-ProRule" id="PRU10141"/>
    </source>
</evidence>
<dbReference type="InterPro" id="IPR001245">
    <property type="entry name" value="Ser-Thr/Tyr_kinase_cat_dom"/>
</dbReference>
<dbReference type="Pfam" id="PF07714">
    <property type="entry name" value="PK_Tyr_Ser-Thr"/>
    <property type="match status" value="1"/>
</dbReference>
<comment type="catalytic activity">
    <reaction evidence="14">
        <text>L-seryl-[protein] + ATP = O-phospho-L-seryl-[protein] + ADP + H(+)</text>
        <dbReference type="Rhea" id="RHEA:17989"/>
        <dbReference type="Rhea" id="RHEA-COMP:9863"/>
        <dbReference type="Rhea" id="RHEA-COMP:11604"/>
        <dbReference type="ChEBI" id="CHEBI:15378"/>
        <dbReference type="ChEBI" id="CHEBI:29999"/>
        <dbReference type="ChEBI" id="CHEBI:30616"/>
        <dbReference type="ChEBI" id="CHEBI:83421"/>
        <dbReference type="ChEBI" id="CHEBI:456216"/>
    </reaction>
</comment>
<keyword evidence="10 18" id="KW-1133">Transmembrane helix</keyword>
<keyword evidence="13" id="KW-0325">Glycoprotein</keyword>
<feature type="transmembrane region" description="Helical" evidence="18">
    <location>
        <begin position="291"/>
        <end position="314"/>
    </location>
</feature>
<dbReference type="AlphaFoldDB" id="A0AAN8UTM2"/>
<dbReference type="InterPro" id="IPR011009">
    <property type="entry name" value="Kinase-like_dom_sf"/>
</dbReference>
<dbReference type="Gene3D" id="1.10.510.10">
    <property type="entry name" value="Transferase(Phosphotransferase) domain 1"/>
    <property type="match status" value="1"/>
</dbReference>
<dbReference type="InterPro" id="IPR038408">
    <property type="entry name" value="GNK2_sf"/>
</dbReference>
<feature type="domain" description="Protein kinase" evidence="20">
    <location>
        <begin position="353"/>
        <end position="628"/>
    </location>
</feature>
<evidence type="ECO:0000256" key="4">
    <source>
        <dbReference type="ARBA" id="ARBA00022692"/>
    </source>
</evidence>
<comment type="caution">
    <text evidence="22">The sequence shown here is derived from an EMBL/GenBank/DDBJ whole genome shotgun (WGS) entry which is preliminary data.</text>
</comment>
<keyword evidence="4 18" id="KW-0812">Transmembrane</keyword>
<evidence type="ECO:0000259" key="20">
    <source>
        <dbReference type="PROSITE" id="PS50011"/>
    </source>
</evidence>
<sequence length="716" mass="79863">MLPRFSHLLSLLLLFISTLTLHSLTAKASPEFLYNDCQNTNTTTFSNSTYKTNLNTLLATLASNATAINGFYNYTVGSQASNTVYGLFLCEGDINPDVCQSCVALARNDLKQNCSTAKVGITYYDQCLLRYSNVSIFSTLALSPALVLYNVFDINIERDKFIELVGETMNDIKGEAARGTDKKFATKEAKFTDSDTLYTLAQCTPDLSTTDCNTCLTMCINYLDTGRQGARTLLPSCNVRFEIYPFYNFTATTAPAPAPVALSPPTRRTNTTAPPPTLETEANEKGISTTILVAIIIPVAASAAFLTILCYCLLRKKKEQKAVVQDKSAVDEITNVQSLQYDLRTIETATNNFSIENKIGEGGFGDVYKGTLSNGQEVAVKRLSEGSRQGAEQFKNEVVLVAKLQHRNLVRLLGFCLEGKEKILIYEYVPNKSLDHHLFDPETRGQLDWSRRYKIIEGITRGILYLHEDSRLRIIHRDLKPSNVLLDADMNPKVSDFGMARIFGVDQSWGNTNRIVGTFGYMPPEYAMHGYFSVKSDVYSFGVLILEIISGQKNSHFYQPGCTEDLLSYAWKLWKEDVPLELVDETIRDSYSRNEVLRCIQIGLLCVQEDPDMRPTMASVMLMLNSFSITLSLPQKPAFCVWTRTRSELTFPIKGLESDQSTSKSVPFSVNDTNKSENGAYSGIKTATLTELLKIFSRHTTSSAMETDMQMPCLVN</sequence>
<dbReference type="EMBL" id="JBAMMX010000023">
    <property type="protein sequence ID" value="KAK6917366.1"/>
    <property type="molecule type" value="Genomic_DNA"/>
</dbReference>
<evidence type="ECO:0000256" key="13">
    <source>
        <dbReference type="ARBA" id="ARBA00023180"/>
    </source>
</evidence>
<feature type="domain" description="Gnk2-homologous" evidence="21">
    <location>
        <begin position="31"/>
        <end position="136"/>
    </location>
</feature>
<evidence type="ECO:0000256" key="19">
    <source>
        <dbReference type="SAM" id="SignalP"/>
    </source>
</evidence>
<feature type="region of interest" description="Disordered" evidence="17">
    <location>
        <begin position="258"/>
        <end position="280"/>
    </location>
</feature>
<keyword evidence="8" id="KW-0418">Kinase</keyword>
<evidence type="ECO:0000259" key="21">
    <source>
        <dbReference type="PROSITE" id="PS51473"/>
    </source>
</evidence>
<dbReference type="CDD" id="cd14066">
    <property type="entry name" value="STKc_IRAK"/>
    <property type="match status" value="1"/>
</dbReference>
<evidence type="ECO:0000256" key="14">
    <source>
        <dbReference type="ARBA" id="ARBA00047558"/>
    </source>
</evidence>
<dbReference type="GO" id="GO:0006979">
    <property type="term" value="P:response to oxidative stress"/>
    <property type="evidence" value="ECO:0007669"/>
    <property type="project" value="UniProtKB-ARBA"/>
</dbReference>
<dbReference type="GO" id="GO:0005524">
    <property type="term" value="F:ATP binding"/>
    <property type="evidence" value="ECO:0007669"/>
    <property type="project" value="UniProtKB-UniRule"/>
</dbReference>
<name>A0AAN8UTM2_9MAGN</name>
<evidence type="ECO:0000313" key="22">
    <source>
        <dbReference type="EMBL" id="KAK6917366.1"/>
    </source>
</evidence>
<proteinExistence type="predicted"/>
<evidence type="ECO:0000256" key="6">
    <source>
        <dbReference type="ARBA" id="ARBA00022737"/>
    </source>
</evidence>
<dbReference type="FunFam" id="1.10.510.10:FF:000129">
    <property type="entry name" value="cysteine-rich receptor-like protein kinase 10"/>
    <property type="match status" value="1"/>
</dbReference>
<dbReference type="GO" id="GO:0042742">
    <property type="term" value="P:defense response to bacterium"/>
    <property type="evidence" value="ECO:0007669"/>
    <property type="project" value="TreeGrafter"/>
</dbReference>
<keyword evidence="12" id="KW-0675">Receptor</keyword>
<dbReference type="InterPro" id="IPR000719">
    <property type="entry name" value="Prot_kinase_dom"/>
</dbReference>
<comment type="catalytic activity">
    <reaction evidence="15">
        <text>L-threonyl-[protein] + ATP = O-phospho-L-threonyl-[protein] + ADP + H(+)</text>
        <dbReference type="Rhea" id="RHEA:46608"/>
        <dbReference type="Rhea" id="RHEA-COMP:11060"/>
        <dbReference type="Rhea" id="RHEA-COMP:11605"/>
        <dbReference type="ChEBI" id="CHEBI:15378"/>
        <dbReference type="ChEBI" id="CHEBI:30013"/>
        <dbReference type="ChEBI" id="CHEBI:30616"/>
        <dbReference type="ChEBI" id="CHEBI:61977"/>
        <dbReference type="ChEBI" id="CHEBI:456216"/>
    </reaction>
</comment>
<evidence type="ECO:0000256" key="3">
    <source>
        <dbReference type="ARBA" id="ARBA00022679"/>
    </source>
</evidence>
<evidence type="ECO:0000313" key="23">
    <source>
        <dbReference type="Proteomes" id="UP001370490"/>
    </source>
</evidence>
<dbReference type="PROSITE" id="PS00107">
    <property type="entry name" value="PROTEIN_KINASE_ATP"/>
    <property type="match status" value="1"/>
</dbReference>
<keyword evidence="11 18" id="KW-0472">Membrane</keyword>
<keyword evidence="23" id="KW-1185">Reference proteome</keyword>
<evidence type="ECO:0000256" key="12">
    <source>
        <dbReference type="ARBA" id="ARBA00023170"/>
    </source>
</evidence>
<dbReference type="CDD" id="cd23509">
    <property type="entry name" value="Gnk2-like"/>
    <property type="match status" value="2"/>
</dbReference>
<dbReference type="PROSITE" id="PS00108">
    <property type="entry name" value="PROTEIN_KINASE_ST"/>
    <property type="match status" value="1"/>
</dbReference>
<keyword evidence="6" id="KW-0677">Repeat</keyword>
<dbReference type="InterPro" id="IPR002902">
    <property type="entry name" value="GNK2"/>
</dbReference>
<accession>A0AAN8UTM2</accession>
<dbReference type="InterPro" id="IPR017441">
    <property type="entry name" value="Protein_kinase_ATP_BS"/>
</dbReference>
<evidence type="ECO:0000256" key="8">
    <source>
        <dbReference type="ARBA" id="ARBA00022777"/>
    </source>
</evidence>
<evidence type="ECO:0000256" key="5">
    <source>
        <dbReference type="ARBA" id="ARBA00022729"/>
    </source>
</evidence>
<dbReference type="FunFam" id="3.30.430.20:FF:000003">
    <property type="entry name" value="Cysteine-rich RLK (RECEPTOR-like protein kinase) 10"/>
    <property type="match status" value="1"/>
</dbReference>
<dbReference type="SMART" id="SM00220">
    <property type="entry name" value="S_TKc"/>
    <property type="match status" value="1"/>
</dbReference>
<evidence type="ECO:0000256" key="17">
    <source>
        <dbReference type="SAM" id="MobiDB-lite"/>
    </source>
</evidence>
<reference evidence="22 23" key="1">
    <citation type="submission" date="2023-12" db="EMBL/GenBank/DDBJ databases">
        <title>A high-quality genome assembly for Dillenia turbinata (Dilleniales).</title>
        <authorList>
            <person name="Chanderbali A."/>
        </authorList>
    </citation>
    <scope>NUCLEOTIDE SEQUENCE [LARGE SCALE GENOMIC DNA]</scope>
    <source>
        <strain evidence="22">LSX21</strain>
        <tissue evidence="22">Leaf</tissue>
    </source>
</reference>
<keyword evidence="7 16" id="KW-0547">Nucleotide-binding</keyword>
<keyword evidence="5 19" id="KW-0732">Signal</keyword>
<comment type="subcellular location">
    <subcellularLocation>
        <location evidence="1">Membrane</location>
        <topology evidence="1">Single-pass membrane protein</topology>
    </subcellularLocation>
</comment>
<evidence type="ECO:0000256" key="10">
    <source>
        <dbReference type="ARBA" id="ARBA00022989"/>
    </source>
</evidence>
<evidence type="ECO:0000256" key="15">
    <source>
        <dbReference type="ARBA" id="ARBA00047951"/>
    </source>
</evidence>
<dbReference type="GO" id="GO:0005886">
    <property type="term" value="C:plasma membrane"/>
    <property type="evidence" value="ECO:0007669"/>
    <property type="project" value="TreeGrafter"/>
</dbReference>
<dbReference type="Pfam" id="PF01657">
    <property type="entry name" value="Stress-antifung"/>
    <property type="match status" value="2"/>
</dbReference>
<dbReference type="Proteomes" id="UP001370490">
    <property type="component" value="Unassembled WGS sequence"/>
</dbReference>
<dbReference type="FunFam" id="3.30.200.20:FF:000142">
    <property type="entry name" value="Cysteine-rich receptor-like protein kinase 10"/>
    <property type="match status" value="1"/>
</dbReference>
<dbReference type="PROSITE" id="PS51473">
    <property type="entry name" value="GNK2"/>
    <property type="match status" value="2"/>
</dbReference>
<keyword evidence="2" id="KW-0723">Serine/threonine-protein kinase</keyword>
<keyword evidence="3" id="KW-0808">Transferase</keyword>
<dbReference type="InterPro" id="IPR008271">
    <property type="entry name" value="Ser/Thr_kinase_AS"/>
</dbReference>
<dbReference type="SUPFAM" id="SSF56112">
    <property type="entry name" value="Protein kinase-like (PK-like)"/>
    <property type="match status" value="1"/>
</dbReference>
<feature type="chain" id="PRO_5042950626" evidence="19">
    <location>
        <begin position="29"/>
        <end position="716"/>
    </location>
</feature>
<evidence type="ECO:0000256" key="2">
    <source>
        <dbReference type="ARBA" id="ARBA00022527"/>
    </source>
</evidence>
<feature type="compositionally biased region" description="Low complexity" evidence="17">
    <location>
        <begin position="258"/>
        <end position="272"/>
    </location>
</feature>
<evidence type="ECO:0000256" key="11">
    <source>
        <dbReference type="ARBA" id="ARBA00023136"/>
    </source>
</evidence>
<gene>
    <name evidence="22" type="ORF">RJ641_018117</name>
</gene>
<evidence type="ECO:0000256" key="1">
    <source>
        <dbReference type="ARBA" id="ARBA00004167"/>
    </source>
</evidence>